<evidence type="ECO:0000313" key="2">
    <source>
        <dbReference type="EMBL" id="WSE34718.1"/>
    </source>
</evidence>
<dbReference type="Pfam" id="PF13577">
    <property type="entry name" value="SnoaL_4"/>
    <property type="match status" value="1"/>
</dbReference>
<evidence type="ECO:0000259" key="1">
    <source>
        <dbReference type="Pfam" id="PF13577"/>
    </source>
</evidence>
<name>A0ABZ1IM02_9PSEU</name>
<reference evidence="2 3" key="1">
    <citation type="journal article" date="2015" name="Int. J. Syst. Evol. Microbiol.">
        <title>Amycolatopsis rhabdoformis sp. nov., an actinomycete isolated from a tropical forest soil.</title>
        <authorList>
            <person name="Souza W.R."/>
            <person name="Silva R.E."/>
            <person name="Goodfellow M."/>
            <person name="Busarakam K."/>
            <person name="Figueiro F.S."/>
            <person name="Ferreira D."/>
            <person name="Rodrigues-Filho E."/>
            <person name="Moraes L.A.B."/>
            <person name="Zucchi T.D."/>
        </authorList>
    </citation>
    <scope>NUCLEOTIDE SEQUENCE [LARGE SCALE GENOMIC DNA]</scope>
    <source>
        <strain evidence="2 3">NCIMB 14900</strain>
    </source>
</reference>
<keyword evidence="3" id="KW-1185">Reference proteome</keyword>
<dbReference type="InterPro" id="IPR032710">
    <property type="entry name" value="NTF2-like_dom_sf"/>
</dbReference>
<gene>
    <name evidence="2" type="ORF">VSH64_21990</name>
</gene>
<organism evidence="2 3">
    <name type="scientific">Amycolatopsis rhabdoformis</name>
    <dbReference type="NCBI Taxonomy" id="1448059"/>
    <lineage>
        <taxon>Bacteria</taxon>
        <taxon>Bacillati</taxon>
        <taxon>Actinomycetota</taxon>
        <taxon>Actinomycetes</taxon>
        <taxon>Pseudonocardiales</taxon>
        <taxon>Pseudonocardiaceae</taxon>
        <taxon>Amycolatopsis</taxon>
    </lineage>
</organism>
<dbReference type="Proteomes" id="UP001330812">
    <property type="component" value="Chromosome"/>
</dbReference>
<sequence>MTESDSITSITQTILRERQARDRGWWERMRDCIRPDAAIRLSWFQGTGAEFVVQSEKMAERGQQAVHRLFPPVVTVSGARAVAEMAVAIEFRDVIGGVEADLSSYARLVYRLEKSEDAWRVVALDGIYERDAIVPVVPGDVPDLDRTLLAKFRAPYRFLGYYFADHGYSVSEDLYGDDRPAQVADLYRHTSAWLRP</sequence>
<accession>A0ABZ1IM02</accession>
<feature type="domain" description="SnoaL-like" evidence="1">
    <location>
        <begin position="4"/>
        <end position="123"/>
    </location>
</feature>
<dbReference type="SUPFAM" id="SSF54427">
    <property type="entry name" value="NTF2-like"/>
    <property type="match status" value="1"/>
</dbReference>
<dbReference type="Gene3D" id="3.10.450.50">
    <property type="match status" value="1"/>
</dbReference>
<proteinExistence type="predicted"/>
<dbReference type="EMBL" id="CP142149">
    <property type="protein sequence ID" value="WSE34718.1"/>
    <property type="molecule type" value="Genomic_DNA"/>
</dbReference>
<evidence type="ECO:0000313" key="3">
    <source>
        <dbReference type="Proteomes" id="UP001330812"/>
    </source>
</evidence>
<protein>
    <submittedName>
        <fullName evidence="2">Nuclear transport factor 2 family protein</fullName>
    </submittedName>
</protein>
<dbReference type="InterPro" id="IPR037401">
    <property type="entry name" value="SnoaL-like"/>
</dbReference>
<dbReference type="RefSeq" id="WP_326837526.1">
    <property type="nucleotide sequence ID" value="NZ_CP142149.1"/>
</dbReference>